<dbReference type="OrthoDB" id="9819218at2"/>
<proteinExistence type="predicted"/>
<accession>A0A098LDH3</accession>
<protein>
    <submittedName>
        <fullName evidence="1">Uncharacterized protein</fullName>
    </submittedName>
</protein>
<dbReference type="AlphaFoldDB" id="A0A098LDH3"/>
<evidence type="ECO:0000313" key="1">
    <source>
        <dbReference type="EMBL" id="GAL85006.1"/>
    </source>
</evidence>
<name>A0A098LDH3_9BACT</name>
<evidence type="ECO:0000313" key="2">
    <source>
        <dbReference type="Proteomes" id="UP000030185"/>
    </source>
</evidence>
<gene>
    <name evidence="1" type="ORF">MYP_2234</name>
</gene>
<organism evidence="1 2">
    <name type="scientific">Sporocytophaga myxococcoides</name>
    <dbReference type="NCBI Taxonomy" id="153721"/>
    <lineage>
        <taxon>Bacteria</taxon>
        <taxon>Pseudomonadati</taxon>
        <taxon>Bacteroidota</taxon>
        <taxon>Cytophagia</taxon>
        <taxon>Cytophagales</taxon>
        <taxon>Cytophagaceae</taxon>
        <taxon>Sporocytophaga</taxon>
    </lineage>
</organism>
<keyword evidence="2" id="KW-1185">Reference proteome</keyword>
<reference evidence="1 2" key="1">
    <citation type="submission" date="2014-09" db="EMBL/GenBank/DDBJ databases">
        <title>Sporocytophaga myxococcoides PG-01 genome sequencing.</title>
        <authorList>
            <person name="Liu L."/>
            <person name="Gao P.J."/>
            <person name="Chen G.J."/>
            <person name="Wang L.S."/>
        </authorList>
    </citation>
    <scope>NUCLEOTIDE SEQUENCE [LARGE SCALE GENOMIC DNA]</scope>
    <source>
        <strain evidence="1 2">PG-01</strain>
    </source>
</reference>
<sequence length="241" mass="28251">MFSQSIDHLRLEWLINFYNKLTELKEFLEISDEALNSIRNDLKMYQFSLKRIEFAKKQVRRNNLVKDFYAYGEKIEVQETLSDFDEIEVPQNVTPGIFKRISEYVEHLKKTPQFCREIDQSLALYRFKVLFDISVTLEPQLQIFLDGGRPLIRLMNRKADSLDLFVDRKDGRGFVFLANHTLKDFIDTHPIPPSSSMVVWQYIAIFKIAEDQVGNFSDPISINVQREYPQSKDGNLAPGLF</sequence>
<dbReference type="Proteomes" id="UP000030185">
    <property type="component" value="Unassembled WGS sequence"/>
</dbReference>
<dbReference type="EMBL" id="BBLT01000004">
    <property type="protein sequence ID" value="GAL85006.1"/>
    <property type="molecule type" value="Genomic_DNA"/>
</dbReference>
<dbReference type="RefSeq" id="WP_045462925.1">
    <property type="nucleotide sequence ID" value="NZ_BBLT01000004.1"/>
</dbReference>
<dbReference type="STRING" id="153721.MYP_2234"/>
<comment type="caution">
    <text evidence="1">The sequence shown here is derived from an EMBL/GenBank/DDBJ whole genome shotgun (WGS) entry which is preliminary data.</text>
</comment>